<evidence type="ECO:0000256" key="3">
    <source>
        <dbReference type="ARBA" id="ARBA00022448"/>
    </source>
</evidence>
<evidence type="ECO:0000256" key="1">
    <source>
        <dbReference type="ARBA" id="ARBA00004225"/>
    </source>
</evidence>
<evidence type="ECO:0000256" key="10">
    <source>
        <dbReference type="RuleBase" id="RU000488"/>
    </source>
</evidence>
<dbReference type="InterPro" id="IPR050567">
    <property type="entry name" value="Mitochondrial_Carrier"/>
</dbReference>
<comment type="subcellular location">
    <subcellularLocation>
        <location evidence="1">Mitochondrion membrane</location>
        <topology evidence="1">Multi-pass membrane protein</topology>
    </subcellularLocation>
</comment>
<evidence type="ECO:0000256" key="5">
    <source>
        <dbReference type="ARBA" id="ARBA00022737"/>
    </source>
</evidence>
<keyword evidence="5" id="KW-0677">Repeat</keyword>
<dbReference type="EMBL" id="CAJNNW010025413">
    <property type="protein sequence ID" value="CAE8677166.1"/>
    <property type="molecule type" value="Genomic_DNA"/>
</dbReference>
<evidence type="ECO:0000256" key="2">
    <source>
        <dbReference type="ARBA" id="ARBA00006375"/>
    </source>
</evidence>
<dbReference type="InterPro" id="IPR018108">
    <property type="entry name" value="MCP_transmembrane"/>
</dbReference>
<evidence type="ECO:0000256" key="4">
    <source>
        <dbReference type="ARBA" id="ARBA00022692"/>
    </source>
</evidence>
<evidence type="ECO:0000313" key="11">
    <source>
        <dbReference type="EMBL" id="CAE8677166.1"/>
    </source>
</evidence>
<comment type="similarity">
    <text evidence="2 10">Belongs to the mitochondrial carrier (TC 2.A.29) family.</text>
</comment>
<dbReference type="GO" id="GO:0022857">
    <property type="term" value="F:transmembrane transporter activity"/>
    <property type="evidence" value="ECO:0007669"/>
    <property type="project" value="TreeGrafter"/>
</dbReference>
<sequence length="124" mass="13057">VYFASYSKAKTQFNSWFGVAANKESGSSGWRGACAELMAGGMAGAASWGSCVPADNIKTLTQEAGASGRSISMVQASKEVFQRDGLRGFTRGGLAIVLRAFPVNAVTFMVYEGLKRSLDAESSL</sequence>
<evidence type="ECO:0000256" key="6">
    <source>
        <dbReference type="ARBA" id="ARBA00022989"/>
    </source>
</evidence>
<dbReference type="InterPro" id="IPR002067">
    <property type="entry name" value="MCP"/>
</dbReference>
<dbReference type="AlphaFoldDB" id="A0A813JEZ0"/>
<organism evidence="11 12">
    <name type="scientific">Polarella glacialis</name>
    <name type="common">Dinoflagellate</name>
    <dbReference type="NCBI Taxonomy" id="89957"/>
    <lineage>
        <taxon>Eukaryota</taxon>
        <taxon>Sar</taxon>
        <taxon>Alveolata</taxon>
        <taxon>Dinophyceae</taxon>
        <taxon>Suessiales</taxon>
        <taxon>Suessiaceae</taxon>
        <taxon>Polarella</taxon>
    </lineage>
</organism>
<name>A0A813JEZ0_POLGL</name>
<keyword evidence="4 9" id="KW-0812">Transmembrane</keyword>
<dbReference type="Gene3D" id="1.50.40.10">
    <property type="entry name" value="Mitochondrial carrier domain"/>
    <property type="match status" value="1"/>
</dbReference>
<comment type="caution">
    <text evidence="11">The sequence shown here is derived from an EMBL/GenBank/DDBJ whole genome shotgun (WGS) entry which is preliminary data.</text>
</comment>
<keyword evidence="7" id="KW-0496">Mitochondrion</keyword>
<accession>A0A813JEZ0</accession>
<gene>
    <name evidence="11" type="ORF">PGLA2088_LOCUS20217</name>
</gene>
<keyword evidence="8 9" id="KW-0472">Membrane</keyword>
<dbReference type="PANTHER" id="PTHR45624">
    <property type="entry name" value="MITOCHONDRIAL BASIC AMINO ACIDS TRANSPORTER-RELATED"/>
    <property type="match status" value="1"/>
</dbReference>
<keyword evidence="6" id="KW-1133">Transmembrane helix</keyword>
<evidence type="ECO:0008006" key="13">
    <source>
        <dbReference type="Google" id="ProtNLM"/>
    </source>
</evidence>
<dbReference type="Pfam" id="PF00153">
    <property type="entry name" value="Mito_carr"/>
    <property type="match status" value="1"/>
</dbReference>
<evidence type="ECO:0000256" key="7">
    <source>
        <dbReference type="ARBA" id="ARBA00023128"/>
    </source>
</evidence>
<evidence type="ECO:0000256" key="8">
    <source>
        <dbReference type="ARBA" id="ARBA00023136"/>
    </source>
</evidence>
<dbReference type="PROSITE" id="PS50920">
    <property type="entry name" value="SOLCAR"/>
    <property type="match status" value="1"/>
</dbReference>
<dbReference type="GO" id="GO:0031966">
    <property type="term" value="C:mitochondrial membrane"/>
    <property type="evidence" value="ECO:0007669"/>
    <property type="project" value="UniProtKB-SubCell"/>
</dbReference>
<dbReference type="InterPro" id="IPR023395">
    <property type="entry name" value="MCP_dom_sf"/>
</dbReference>
<keyword evidence="3 10" id="KW-0813">Transport</keyword>
<feature type="non-terminal residue" evidence="11">
    <location>
        <position position="124"/>
    </location>
</feature>
<dbReference type="SUPFAM" id="SSF103506">
    <property type="entry name" value="Mitochondrial carrier"/>
    <property type="match status" value="1"/>
</dbReference>
<dbReference type="Proteomes" id="UP000626109">
    <property type="component" value="Unassembled WGS sequence"/>
</dbReference>
<reference evidence="11" key="1">
    <citation type="submission" date="2021-02" db="EMBL/GenBank/DDBJ databases">
        <authorList>
            <person name="Dougan E. K."/>
            <person name="Rhodes N."/>
            <person name="Thang M."/>
            <person name="Chan C."/>
        </authorList>
    </citation>
    <scope>NUCLEOTIDE SEQUENCE</scope>
</reference>
<dbReference type="PRINTS" id="PR00926">
    <property type="entry name" value="MITOCARRIER"/>
</dbReference>
<evidence type="ECO:0000256" key="9">
    <source>
        <dbReference type="PROSITE-ProRule" id="PRU00282"/>
    </source>
</evidence>
<protein>
    <recommendedName>
        <fullName evidence="13">Mitochondrial carrier protein</fullName>
    </recommendedName>
</protein>
<feature type="repeat" description="Solcar" evidence="9">
    <location>
        <begin position="31"/>
        <end position="117"/>
    </location>
</feature>
<proteinExistence type="inferred from homology"/>
<evidence type="ECO:0000313" key="12">
    <source>
        <dbReference type="Proteomes" id="UP000626109"/>
    </source>
</evidence>